<organism evidence="2">
    <name type="scientific">Tanacetum cinerariifolium</name>
    <name type="common">Dalmatian daisy</name>
    <name type="synonym">Chrysanthemum cinerariifolium</name>
    <dbReference type="NCBI Taxonomy" id="118510"/>
    <lineage>
        <taxon>Eukaryota</taxon>
        <taxon>Viridiplantae</taxon>
        <taxon>Streptophyta</taxon>
        <taxon>Embryophyta</taxon>
        <taxon>Tracheophyta</taxon>
        <taxon>Spermatophyta</taxon>
        <taxon>Magnoliopsida</taxon>
        <taxon>eudicotyledons</taxon>
        <taxon>Gunneridae</taxon>
        <taxon>Pentapetalae</taxon>
        <taxon>asterids</taxon>
        <taxon>campanulids</taxon>
        <taxon>Asterales</taxon>
        <taxon>Asteraceae</taxon>
        <taxon>Asteroideae</taxon>
        <taxon>Anthemideae</taxon>
        <taxon>Anthemidinae</taxon>
        <taxon>Tanacetum</taxon>
    </lineage>
</organism>
<name>A0A699HIX9_TANCI</name>
<comment type="caution">
    <text evidence="2">The sequence shown here is derived from an EMBL/GenBank/DDBJ whole genome shotgun (WGS) entry which is preliminary data.</text>
</comment>
<feature type="compositionally biased region" description="Acidic residues" evidence="1">
    <location>
        <begin position="74"/>
        <end position="130"/>
    </location>
</feature>
<gene>
    <name evidence="2" type="ORF">Tci_397415</name>
</gene>
<feature type="region of interest" description="Disordered" evidence="1">
    <location>
        <begin position="351"/>
        <end position="379"/>
    </location>
</feature>
<evidence type="ECO:0000313" key="2">
    <source>
        <dbReference type="EMBL" id="GEY25441.1"/>
    </source>
</evidence>
<protein>
    <submittedName>
        <fullName evidence="2">Uncharacterized protein</fullName>
    </submittedName>
</protein>
<dbReference type="AlphaFoldDB" id="A0A699HIX9"/>
<proteinExistence type="predicted"/>
<reference evidence="2" key="1">
    <citation type="journal article" date="2019" name="Sci. Rep.">
        <title>Draft genome of Tanacetum cinerariifolium, the natural source of mosquito coil.</title>
        <authorList>
            <person name="Yamashiro T."/>
            <person name="Shiraishi A."/>
            <person name="Satake H."/>
            <person name="Nakayama K."/>
        </authorList>
    </citation>
    <scope>NUCLEOTIDE SEQUENCE</scope>
</reference>
<feature type="non-terminal residue" evidence="2">
    <location>
        <position position="1"/>
    </location>
</feature>
<dbReference type="EMBL" id="BKCJ010163637">
    <property type="protein sequence ID" value="GEY25441.1"/>
    <property type="molecule type" value="Genomic_DNA"/>
</dbReference>
<accession>A0A699HIX9</accession>
<sequence>GANEELSDGGSSQVIVYGYDGLPMLPPHDPDFLPEPIYPEYIPLEDEHILLAEEQPLPPVFLPIAESPGYVAESDPEEDPEEYKDDETEDGPVDYPMDEGDDGDDDDGNSSGDDIDDEDEDEEDEEEEKEDEHLALADSAVVISIDELVSPHEGTKPAAISFPPETEVERLLAMPTPSPPPLTSLSPPSTGERLARCMAPAVLPSPPLPPPLHMPPPVDRRDDILKTKMPPHKRLCLSTLGFGYEVGESSTNRPTRGRGVDYGFVSTLDAEVSRRGIGEVGYGIRDTWLDRIETVHVISPMTVGEMQQTEIAELRETDRRRQAQMAVTFRVMGDMRREMGDMQAELLALREQPRRAGQPGEDARVPNHQDAPRDADSHI</sequence>
<feature type="region of interest" description="Disordered" evidence="1">
    <location>
        <begin position="60"/>
        <end position="138"/>
    </location>
</feature>
<evidence type="ECO:0000256" key="1">
    <source>
        <dbReference type="SAM" id="MobiDB-lite"/>
    </source>
</evidence>
<feature type="compositionally biased region" description="Basic and acidic residues" evidence="1">
    <location>
        <begin position="361"/>
        <end position="379"/>
    </location>
</feature>